<dbReference type="AlphaFoldDB" id="A0A1S2U0G3"/>
<evidence type="ECO:0000313" key="1">
    <source>
        <dbReference type="EMBL" id="ECZ5738704.1"/>
    </source>
</evidence>
<dbReference type="SUPFAM" id="SSF47413">
    <property type="entry name" value="lambda repressor-like DNA-binding domains"/>
    <property type="match status" value="1"/>
</dbReference>
<dbReference type="RefSeq" id="WP_052776566.1">
    <property type="nucleotide sequence ID" value="NZ_CAXXBQ010000001.1"/>
</dbReference>
<dbReference type="GO" id="GO:0003677">
    <property type="term" value="F:DNA binding"/>
    <property type="evidence" value="ECO:0007669"/>
    <property type="project" value="InterPro"/>
</dbReference>
<name>A0A1S2U0G3_CAMJU</name>
<proteinExistence type="predicted"/>
<dbReference type="EMBL" id="AALHBX010000019">
    <property type="protein sequence ID" value="ECZ5738704.1"/>
    <property type="molecule type" value="Genomic_DNA"/>
</dbReference>
<reference evidence="1 2" key="1">
    <citation type="submission" date="2019-10" db="EMBL/GenBank/DDBJ databases">
        <authorList>
            <consortium name="PulseNet: The National Subtyping Network for Foodborne Disease Surveillance"/>
            <person name="Tarr C.L."/>
            <person name="Trees E."/>
            <person name="Katz L.S."/>
            <person name="Carleton-Romer H.A."/>
            <person name="Stroika S."/>
            <person name="Kucerova Z."/>
            <person name="Roache K.F."/>
            <person name="Sabol A.L."/>
            <person name="Besser J."/>
            <person name="Gerner-Smidt P."/>
        </authorList>
    </citation>
    <scope>NUCLEOTIDE SEQUENCE [LARGE SCALE GENOMIC DNA]</scope>
    <source>
        <strain evidence="1 2">PNUSAC012091</strain>
    </source>
</reference>
<evidence type="ECO:0000313" key="2">
    <source>
        <dbReference type="Proteomes" id="UP000421425"/>
    </source>
</evidence>
<gene>
    <name evidence="1" type="ORF">F8Y55_08800</name>
</gene>
<protein>
    <submittedName>
        <fullName evidence="1">Transcriptional regulator</fullName>
    </submittedName>
</protein>
<accession>A0A1S2U0G3</accession>
<comment type="caution">
    <text evidence="1">The sequence shown here is derived from an EMBL/GenBank/DDBJ whole genome shotgun (WGS) entry which is preliminary data.</text>
</comment>
<dbReference type="Proteomes" id="UP000421425">
    <property type="component" value="Unassembled WGS sequence"/>
</dbReference>
<organism evidence="1 2">
    <name type="scientific">Campylobacter jejuni</name>
    <dbReference type="NCBI Taxonomy" id="197"/>
    <lineage>
        <taxon>Bacteria</taxon>
        <taxon>Pseudomonadati</taxon>
        <taxon>Campylobacterota</taxon>
        <taxon>Epsilonproteobacteria</taxon>
        <taxon>Campylobacterales</taxon>
        <taxon>Campylobacteraceae</taxon>
        <taxon>Campylobacter</taxon>
    </lineage>
</organism>
<dbReference type="InterPro" id="IPR010982">
    <property type="entry name" value="Lambda_DNA-bd_dom_sf"/>
</dbReference>
<sequence length="79" mass="9003">MAKNDENLIRKTCKELGLTYKQLGEKIGYSEATLNKNASTGEISKTIEVAINLYLETLELKKQLKQFNLLKEIIKDISK</sequence>